<proteinExistence type="predicted"/>
<sequence length="1275" mass="134905">MRAFALLSAFAASLATVVHPAASTNATMSDLMALSTPTVEPCAVSESYKLTVTASKCFTSTELAKLYLMTWPVSNAKYDLKKFSIVFVPCPSTDAYSSPPPSPPPAPLARPPQIEILKDKTKSSVPGALVIRVCPAKNCGVQDTDIVVSNINKVSAALTQSVQNLVDCPTPVNAVSCREHDKCQCSCPAVLKNVNGVCSCPSGMSYEDGVCKCAGDQVEVSPGVCGCSGGRQLVDGACKCTGGQSLVRGSCACTCGQSLVNGVCTCPGGQTLVGDKCMCTGGQTLVNDVCTCTGGQSLVDGVCVCTGGQTFVVDACTCTGGRSLVDGVCACTGGQLFVNGACTCPTNMSLKDGECSCDGGRAEVRPGVCERTGGQSIVNGQFATADDPKYKLECVSVPEARKLWTVLVVALVDSCSSMVSAPVHRICHSWVAFAVVMAAELKLLPACVSALVVKRSSTVPAHARADSHWMADCALNAGVCTCTGGQTEVRPGVCECTGGQSLEDEVCTCPQYMSLVEGVCGCTGGRSECIGGQELVDGVCECPPRQSLVNGVCSCPQGEHYEGGLCVPTCYWKENNAGLACAWSDPTKDYLKLKEDCKVNSPVPKDTYVNDGRTNENDAAETNPVVSITATRDGDLVGVTHKASWKDYALTPDTLENEVTFSSFGVFDLSLTATNYRYPATCTGCIAVVDDFPPTAKDQCKTTNDQATPVLYSTANLDDAIAEEAKFTAFYSPDNVLNNGAYDSATGANERCDDSSASMQEFFAASPSQLASVATTCFDADFVTDLLDGVPSASPLSLTDLERNTLQCTRCCTKSITLHEYYYDYQCGTALQDTEKKTASSDSCSFGYCLKMPASTLVTVTAGITETADEKTSVTIAGLPTPITPGSKDIHRSITCTSFSQGCTYTPTLGELFEHSSNWGVSVPDTYNVDDFVFWRYSVGTESWNSWDDSALLSFTEPETAVYVEAWTHCGQVLMDSFTVVLHPHSSRDICSGFNDLWSELTAFPRTVESHICAYPDSDFVLMQFSYDNELHSGLTHDEGTVQGKYTDVNCYVTLAESGAVDTATEGQVPLSWTPGANGHTQVTKDLALELVHDPETSENTDVRVKCDFTFTYFDSSTKVETCPHSFTITACDRPVVETYGEEAVCKAGECLSPSGMPGPFEACQGSVFTTVNSVTQEKTLGGECCDECSKTLVCEPLPESSATGGVQRCVPASAPELLVMALRGEGDWSQASTPSVVVAFLGVSALVAVVALVVVKRRSARSTIEDDAYYPLLG</sequence>
<keyword evidence="1" id="KW-0472">Membrane</keyword>
<evidence type="ECO:0008006" key="5">
    <source>
        <dbReference type="Google" id="ProtNLM"/>
    </source>
</evidence>
<reference evidence="3 4" key="1">
    <citation type="submission" date="2018-09" db="EMBL/GenBank/DDBJ databases">
        <title>Genomic investigation of the strawberry pathogen Phytophthora fragariae indicates pathogenicity is determined by transcriptional variation in three key races.</title>
        <authorList>
            <person name="Adams T.M."/>
            <person name="Armitage A.D."/>
            <person name="Sobczyk M.K."/>
            <person name="Bates H.J."/>
            <person name="Dunwell J.M."/>
            <person name="Nellist C.F."/>
            <person name="Harrison R.J."/>
        </authorList>
    </citation>
    <scope>NUCLEOTIDE SEQUENCE [LARGE SCALE GENOMIC DNA]</scope>
    <source>
        <strain evidence="3 4">BC-23</strain>
    </source>
</reference>
<keyword evidence="1" id="KW-0812">Transmembrane</keyword>
<keyword evidence="2" id="KW-0732">Signal</keyword>
<evidence type="ECO:0000256" key="1">
    <source>
        <dbReference type="SAM" id="Phobius"/>
    </source>
</evidence>
<keyword evidence="1" id="KW-1133">Transmembrane helix</keyword>
<gene>
    <name evidence="3" type="ORF">PF004_g12699</name>
</gene>
<dbReference type="AlphaFoldDB" id="A0A6G0NUG8"/>
<protein>
    <recommendedName>
        <fullName evidence="5">EGF-like domain-containing protein</fullName>
    </recommendedName>
</protein>
<dbReference type="EMBL" id="QXGC01000734">
    <property type="protein sequence ID" value="KAE9222822.1"/>
    <property type="molecule type" value="Genomic_DNA"/>
</dbReference>
<name>A0A6G0NUG8_9STRA</name>
<feature type="signal peptide" evidence="2">
    <location>
        <begin position="1"/>
        <end position="15"/>
    </location>
</feature>
<evidence type="ECO:0000256" key="2">
    <source>
        <dbReference type="SAM" id="SignalP"/>
    </source>
</evidence>
<dbReference type="Proteomes" id="UP000476176">
    <property type="component" value="Unassembled WGS sequence"/>
</dbReference>
<feature type="transmembrane region" description="Helical" evidence="1">
    <location>
        <begin position="1237"/>
        <end position="1256"/>
    </location>
</feature>
<organism evidence="3 4">
    <name type="scientific">Phytophthora fragariae</name>
    <dbReference type="NCBI Taxonomy" id="53985"/>
    <lineage>
        <taxon>Eukaryota</taxon>
        <taxon>Sar</taxon>
        <taxon>Stramenopiles</taxon>
        <taxon>Oomycota</taxon>
        <taxon>Peronosporomycetes</taxon>
        <taxon>Peronosporales</taxon>
        <taxon>Peronosporaceae</taxon>
        <taxon>Phytophthora</taxon>
    </lineage>
</organism>
<comment type="caution">
    <text evidence="3">The sequence shown here is derived from an EMBL/GenBank/DDBJ whole genome shotgun (WGS) entry which is preliminary data.</text>
</comment>
<evidence type="ECO:0000313" key="4">
    <source>
        <dbReference type="Proteomes" id="UP000476176"/>
    </source>
</evidence>
<feature type="chain" id="PRO_5026030395" description="EGF-like domain-containing protein" evidence="2">
    <location>
        <begin position="16"/>
        <end position="1275"/>
    </location>
</feature>
<evidence type="ECO:0000313" key="3">
    <source>
        <dbReference type="EMBL" id="KAE9222822.1"/>
    </source>
</evidence>
<accession>A0A6G0NUG8</accession>